<feature type="zinc finger region" description="TRAF-type" evidence="4">
    <location>
        <begin position="146"/>
        <end position="193"/>
    </location>
</feature>
<dbReference type="PROSITE" id="PS50145">
    <property type="entry name" value="ZF_TRAF"/>
    <property type="match status" value="1"/>
</dbReference>
<dbReference type="AlphaFoldDB" id="A0A6A5AMS5"/>
<evidence type="ECO:0000313" key="7">
    <source>
        <dbReference type="Proteomes" id="UP000469452"/>
    </source>
</evidence>
<evidence type="ECO:0000256" key="4">
    <source>
        <dbReference type="PROSITE-ProRule" id="PRU00207"/>
    </source>
</evidence>
<organism evidence="6 7">
    <name type="scientific">Aphanomyces astaci</name>
    <name type="common">Crayfish plague agent</name>
    <dbReference type="NCBI Taxonomy" id="112090"/>
    <lineage>
        <taxon>Eukaryota</taxon>
        <taxon>Sar</taxon>
        <taxon>Stramenopiles</taxon>
        <taxon>Oomycota</taxon>
        <taxon>Saprolegniomycetes</taxon>
        <taxon>Saprolegniales</taxon>
        <taxon>Verrucalvaceae</taxon>
        <taxon>Aphanomyces</taxon>
    </lineage>
</organism>
<evidence type="ECO:0000256" key="1">
    <source>
        <dbReference type="ARBA" id="ARBA00022723"/>
    </source>
</evidence>
<dbReference type="InterPro" id="IPR001293">
    <property type="entry name" value="Znf_TRAF"/>
</dbReference>
<feature type="non-terminal residue" evidence="6">
    <location>
        <position position="249"/>
    </location>
</feature>
<protein>
    <recommendedName>
        <fullName evidence="5">TRAF-type domain-containing protein</fullName>
    </recommendedName>
</protein>
<dbReference type="InterPro" id="IPR013083">
    <property type="entry name" value="Znf_RING/FYVE/PHD"/>
</dbReference>
<feature type="domain" description="TRAF-type" evidence="5">
    <location>
        <begin position="146"/>
        <end position="193"/>
    </location>
</feature>
<gene>
    <name evidence="6" type="ORF">AaE_004865</name>
</gene>
<sequence length="249" mass="28762">MGYRDARIATEQQALRKARALGLFVSEKIVVPLTRASMEAMEMTQWLQGEEAESQSIEDTDANPSDSARRRLVRLMEDAAWRLDGQHSLCFWGCRLWSLVGSQKDDHEHDECKRRLMVCRLGCPVVHEAFQWQQSHGGDHTELEWHELYECNSRLIKCPRDCGAWVPNDALQHHTDFTCVKRPVPDLECRVGCGKVFNGANNRILELEQERKWHEMEACPDRIVVCAWPGCQEAMKAKDRPLHRKSHLC</sequence>
<evidence type="ECO:0000256" key="2">
    <source>
        <dbReference type="ARBA" id="ARBA00022771"/>
    </source>
</evidence>
<dbReference type="GO" id="GO:0008270">
    <property type="term" value="F:zinc ion binding"/>
    <property type="evidence" value="ECO:0007669"/>
    <property type="project" value="UniProtKB-KW"/>
</dbReference>
<evidence type="ECO:0000259" key="5">
    <source>
        <dbReference type="PROSITE" id="PS50145"/>
    </source>
</evidence>
<dbReference type="Gene3D" id="3.30.40.10">
    <property type="entry name" value="Zinc/RING finger domain, C3HC4 (zinc finger)"/>
    <property type="match status" value="1"/>
</dbReference>
<keyword evidence="3 4" id="KW-0862">Zinc</keyword>
<comment type="caution">
    <text evidence="6">The sequence shown here is derived from an EMBL/GenBank/DDBJ whole genome shotgun (WGS) entry which is preliminary data.</text>
</comment>
<proteinExistence type="predicted"/>
<reference evidence="6 7" key="1">
    <citation type="submission" date="2019-06" db="EMBL/GenBank/DDBJ databases">
        <title>Genomics analysis of Aphanomyces spp. identifies a new class of oomycete effector associated with host adaptation.</title>
        <authorList>
            <person name="Gaulin E."/>
        </authorList>
    </citation>
    <scope>NUCLEOTIDE SEQUENCE [LARGE SCALE GENOMIC DNA]</scope>
    <source>
        <strain evidence="6 7">E</strain>
    </source>
</reference>
<evidence type="ECO:0000256" key="3">
    <source>
        <dbReference type="ARBA" id="ARBA00022833"/>
    </source>
</evidence>
<dbReference type="EMBL" id="VJMI01010433">
    <property type="protein sequence ID" value="KAF0755763.1"/>
    <property type="molecule type" value="Genomic_DNA"/>
</dbReference>
<keyword evidence="2 4" id="KW-0863">Zinc-finger</keyword>
<name>A0A6A5AMS5_APHAT</name>
<dbReference type="Proteomes" id="UP000469452">
    <property type="component" value="Unassembled WGS sequence"/>
</dbReference>
<evidence type="ECO:0000313" key="6">
    <source>
        <dbReference type="EMBL" id="KAF0755763.1"/>
    </source>
</evidence>
<keyword evidence="1 4" id="KW-0479">Metal-binding</keyword>
<accession>A0A6A5AMS5</accession>